<proteinExistence type="predicted"/>
<evidence type="ECO:0000313" key="2">
    <source>
        <dbReference type="Proteomes" id="UP001209878"/>
    </source>
</evidence>
<gene>
    <name evidence="1" type="ORF">NP493_29g05010</name>
</gene>
<protein>
    <submittedName>
        <fullName evidence="1">Uncharacterized protein</fullName>
    </submittedName>
</protein>
<dbReference type="AlphaFoldDB" id="A0AAD9PD59"/>
<evidence type="ECO:0000313" key="1">
    <source>
        <dbReference type="EMBL" id="KAK2192493.1"/>
    </source>
</evidence>
<dbReference type="EMBL" id="JAODUO010000029">
    <property type="protein sequence ID" value="KAK2192493.1"/>
    <property type="molecule type" value="Genomic_DNA"/>
</dbReference>
<reference evidence="1" key="1">
    <citation type="journal article" date="2023" name="Mol. Biol. Evol.">
        <title>Third-Generation Sequencing Reveals the Adaptive Role of the Epigenome in Three Deep-Sea Polychaetes.</title>
        <authorList>
            <person name="Perez M."/>
            <person name="Aroh O."/>
            <person name="Sun Y."/>
            <person name="Lan Y."/>
            <person name="Juniper S.K."/>
            <person name="Young C.R."/>
            <person name="Angers B."/>
            <person name="Qian P.Y."/>
        </authorList>
    </citation>
    <scope>NUCLEOTIDE SEQUENCE</scope>
    <source>
        <strain evidence="1">R07B-5</strain>
    </source>
</reference>
<sequence>MNLLIMSRYVSHWGVVITTRYILSSK</sequence>
<keyword evidence="2" id="KW-1185">Reference proteome</keyword>
<dbReference type="Proteomes" id="UP001209878">
    <property type="component" value="Unassembled WGS sequence"/>
</dbReference>
<accession>A0AAD9PD59</accession>
<name>A0AAD9PD59_RIDPI</name>
<organism evidence="1 2">
    <name type="scientific">Ridgeia piscesae</name>
    <name type="common">Tubeworm</name>
    <dbReference type="NCBI Taxonomy" id="27915"/>
    <lineage>
        <taxon>Eukaryota</taxon>
        <taxon>Metazoa</taxon>
        <taxon>Spiralia</taxon>
        <taxon>Lophotrochozoa</taxon>
        <taxon>Annelida</taxon>
        <taxon>Polychaeta</taxon>
        <taxon>Sedentaria</taxon>
        <taxon>Canalipalpata</taxon>
        <taxon>Sabellida</taxon>
        <taxon>Siboglinidae</taxon>
        <taxon>Ridgeia</taxon>
    </lineage>
</organism>
<comment type="caution">
    <text evidence="1">The sequence shown here is derived from an EMBL/GenBank/DDBJ whole genome shotgun (WGS) entry which is preliminary data.</text>
</comment>